<feature type="non-terminal residue" evidence="1">
    <location>
        <position position="199"/>
    </location>
</feature>
<comment type="caution">
    <text evidence="1">The sequence shown here is derived from an EMBL/GenBank/DDBJ whole genome shotgun (WGS) entry which is preliminary data.</text>
</comment>
<proteinExistence type="predicted"/>
<organism evidence="1 2">
    <name type="scientific">Lymnaea stagnalis</name>
    <name type="common">Great pond snail</name>
    <name type="synonym">Helix stagnalis</name>
    <dbReference type="NCBI Taxonomy" id="6523"/>
    <lineage>
        <taxon>Eukaryota</taxon>
        <taxon>Metazoa</taxon>
        <taxon>Spiralia</taxon>
        <taxon>Lophotrochozoa</taxon>
        <taxon>Mollusca</taxon>
        <taxon>Gastropoda</taxon>
        <taxon>Heterobranchia</taxon>
        <taxon>Euthyneura</taxon>
        <taxon>Panpulmonata</taxon>
        <taxon>Hygrophila</taxon>
        <taxon>Lymnaeoidea</taxon>
        <taxon>Lymnaeidae</taxon>
        <taxon>Lymnaea</taxon>
    </lineage>
</organism>
<gene>
    <name evidence="1" type="ORF">GSLYS_00012862001</name>
</gene>
<dbReference type="Proteomes" id="UP001497497">
    <property type="component" value="Unassembled WGS sequence"/>
</dbReference>
<name>A0AAV2HZ64_LYMST</name>
<accession>A0AAV2HZ64</accession>
<sequence>MFKLCELVADYRWLPELNEMLSIKNSEWQDQRCLEIYLQKYIQEKDFDKADHFLNLIATRPNSSILNINNSETVQQLRFEQMKLASEKAIAEEDLIDTIWKKIMDEVYLKPTNLLVNHGMLFDVMLVENIDSRPDVKDGLWSHKASDRIKRSLRGKCGLTVERLQERRIPGDPHWKMSYIRKSKVVIFFFGVPQNVTTT</sequence>
<keyword evidence="2" id="KW-1185">Reference proteome</keyword>
<dbReference type="EMBL" id="CAXITT010000323">
    <property type="protein sequence ID" value="CAL1539041.1"/>
    <property type="molecule type" value="Genomic_DNA"/>
</dbReference>
<reference evidence="1 2" key="1">
    <citation type="submission" date="2024-04" db="EMBL/GenBank/DDBJ databases">
        <authorList>
            <consortium name="Genoscope - CEA"/>
            <person name="William W."/>
        </authorList>
    </citation>
    <scope>NUCLEOTIDE SEQUENCE [LARGE SCALE GENOMIC DNA]</scope>
</reference>
<evidence type="ECO:0008006" key="3">
    <source>
        <dbReference type="Google" id="ProtNLM"/>
    </source>
</evidence>
<evidence type="ECO:0000313" key="1">
    <source>
        <dbReference type="EMBL" id="CAL1539041.1"/>
    </source>
</evidence>
<protein>
    <recommendedName>
        <fullName evidence="3">CTLH domain-containing protein</fullName>
    </recommendedName>
</protein>
<evidence type="ECO:0000313" key="2">
    <source>
        <dbReference type="Proteomes" id="UP001497497"/>
    </source>
</evidence>
<dbReference type="AlphaFoldDB" id="A0AAV2HZ64"/>